<dbReference type="InterPro" id="IPR056149">
    <property type="entry name" value="PRP5/DDX46/KHDC4_KH"/>
</dbReference>
<feature type="region of interest" description="Disordered" evidence="3">
    <location>
        <begin position="1"/>
        <end position="30"/>
    </location>
</feature>
<evidence type="ECO:0000259" key="5">
    <source>
        <dbReference type="Pfam" id="PF23469"/>
    </source>
</evidence>
<proteinExistence type="predicted"/>
<dbReference type="AlphaFoldDB" id="A0AAD3XTG5"/>
<evidence type="ECO:0000259" key="4">
    <source>
        <dbReference type="Pfam" id="PF22675"/>
    </source>
</evidence>
<dbReference type="Gene3D" id="3.30.1370.10">
    <property type="entry name" value="K Homology domain, type 1"/>
    <property type="match status" value="1"/>
</dbReference>
<dbReference type="GO" id="GO:0005634">
    <property type="term" value="C:nucleus"/>
    <property type="evidence" value="ECO:0007669"/>
    <property type="project" value="InterPro"/>
</dbReference>
<dbReference type="PANTHER" id="PTHR15744">
    <property type="entry name" value="BLOM7"/>
    <property type="match status" value="1"/>
</dbReference>
<sequence length="544" mass="58557">MAEIKTQDFHSLKDEKAPIPSDMEEKSHQLLRRKKRKWDQPDESLFSAALAVPGILPINNLGSEGGVKLPGAAAASAGLLENPLMACYANLSHVIHTPIMQQQAAAVVQKLTQPKLQDELLIAREIVINDAEPTVRYKLTKRQTQEEIQKCTGAVVITRGRYHPPNIVLDGEKPLYLHISAGAHLKETAERIIAVDRAAAMVEEMLKQGHNLQTTSNLHSFASIGVKVSQPLSTCVYLGFDADPSLNIAARICGPNDHYINHIMNETGATVVLQGHGSGIHGPTHGEEGHQPLHLFLSSNNPKGLEDATLLAENLLDTISRECGITRVSPSEVYSAVPLPRDLLVGVQSSGNEPKSDFSSSASLISSVSSLTQAAPLCSISAPSVTSVVSYMPLTQPGGLLRPSPVPPNGISNFQSLSTSGTSYSGYAGIYPQATPLQQVALALRQSNPATLTISPSIAATGTVQKSNDSSSEKKRLPPKRKFQELSPSSRESASRQQVFSLTFCEANRLIMDLSVGSLCLTGFAVMRELGWRFVLETFGDQLE</sequence>
<dbReference type="Pfam" id="PF23469">
    <property type="entry name" value="KH_12"/>
    <property type="match status" value="1"/>
</dbReference>
<dbReference type="GO" id="GO:0003723">
    <property type="term" value="F:RNA binding"/>
    <property type="evidence" value="ECO:0007669"/>
    <property type="project" value="InterPro"/>
</dbReference>
<feature type="domain" description="KHDC4/BBP-like KH-domain type I" evidence="4">
    <location>
        <begin position="242"/>
        <end position="317"/>
    </location>
</feature>
<dbReference type="PANTHER" id="PTHR15744:SF0">
    <property type="entry name" value="KH HOMOLOGY DOMAIN-CONTAINING PROTEIN 4"/>
    <property type="match status" value="1"/>
</dbReference>
<accession>A0AAD3XTG5</accession>
<dbReference type="Pfam" id="PF22675">
    <property type="entry name" value="KH-I_KHDC4-BBP"/>
    <property type="match status" value="1"/>
</dbReference>
<dbReference type="SUPFAM" id="SSF54791">
    <property type="entry name" value="Eukaryotic type KH-domain (KH-domain type I)"/>
    <property type="match status" value="1"/>
</dbReference>
<organism evidence="6 7">
    <name type="scientific">Nepenthes gracilis</name>
    <name type="common">Slender pitcher plant</name>
    <dbReference type="NCBI Taxonomy" id="150966"/>
    <lineage>
        <taxon>Eukaryota</taxon>
        <taxon>Viridiplantae</taxon>
        <taxon>Streptophyta</taxon>
        <taxon>Embryophyta</taxon>
        <taxon>Tracheophyta</taxon>
        <taxon>Spermatophyta</taxon>
        <taxon>Magnoliopsida</taxon>
        <taxon>eudicotyledons</taxon>
        <taxon>Gunneridae</taxon>
        <taxon>Pentapetalae</taxon>
        <taxon>Caryophyllales</taxon>
        <taxon>Nepenthaceae</taxon>
        <taxon>Nepenthes</taxon>
    </lineage>
</organism>
<evidence type="ECO:0000256" key="2">
    <source>
        <dbReference type="ARBA" id="ARBA00081001"/>
    </source>
</evidence>
<comment type="caution">
    <text evidence="6">The sequence shown here is derived from an EMBL/GenBank/DDBJ whole genome shotgun (WGS) entry which is preliminary data.</text>
</comment>
<dbReference type="InterPro" id="IPR036612">
    <property type="entry name" value="KH_dom_type_1_sf"/>
</dbReference>
<evidence type="ECO:0000256" key="3">
    <source>
        <dbReference type="SAM" id="MobiDB-lite"/>
    </source>
</evidence>
<dbReference type="InterPro" id="IPR031121">
    <property type="entry name" value="RIK/BLOM7"/>
</dbReference>
<name>A0AAD3XTG5_NEPGR</name>
<dbReference type="FunFam" id="3.30.1370.10:FF:000037">
    <property type="entry name" value="KH domain protein"/>
    <property type="match status" value="1"/>
</dbReference>
<dbReference type="EMBL" id="BSYO01000015">
    <property type="protein sequence ID" value="GMH15706.1"/>
    <property type="molecule type" value="Genomic_DNA"/>
</dbReference>
<feature type="domain" description="ATP-dependent RNA helicase PRP5/DDX46/KHDC4 KH" evidence="5">
    <location>
        <begin position="122"/>
        <end position="210"/>
    </location>
</feature>
<dbReference type="InterPro" id="IPR055256">
    <property type="entry name" value="KH_1_KHDC4/BBP-like"/>
</dbReference>
<evidence type="ECO:0000313" key="7">
    <source>
        <dbReference type="Proteomes" id="UP001279734"/>
    </source>
</evidence>
<reference evidence="6" key="1">
    <citation type="submission" date="2023-05" db="EMBL/GenBank/DDBJ databases">
        <title>Nepenthes gracilis genome sequencing.</title>
        <authorList>
            <person name="Fukushima K."/>
        </authorList>
    </citation>
    <scope>NUCLEOTIDE SEQUENCE</scope>
    <source>
        <strain evidence="6">SING2019-196</strain>
    </source>
</reference>
<evidence type="ECO:0000313" key="6">
    <source>
        <dbReference type="EMBL" id="GMH15706.1"/>
    </source>
</evidence>
<feature type="region of interest" description="Disordered" evidence="3">
    <location>
        <begin position="462"/>
        <end position="490"/>
    </location>
</feature>
<evidence type="ECO:0000256" key="1">
    <source>
        <dbReference type="ARBA" id="ARBA00070402"/>
    </source>
</evidence>
<dbReference type="Proteomes" id="UP001279734">
    <property type="component" value="Unassembled WGS sequence"/>
</dbReference>
<keyword evidence="7" id="KW-1185">Reference proteome</keyword>
<feature type="compositionally biased region" description="Basic and acidic residues" evidence="3">
    <location>
        <begin position="1"/>
        <end position="28"/>
    </location>
</feature>
<gene>
    <name evidence="6" type="ORF">Nepgr_017547</name>
</gene>
<protein>
    <recommendedName>
        <fullName evidence="1">Protein RIK</fullName>
    </recommendedName>
    <alternativeName>
        <fullName evidence="2">Rough sheath 2-interacting KH domain protein</fullName>
    </alternativeName>
</protein>
<dbReference type="CDD" id="cd22471">
    <property type="entry name" value="KH-I_RIK_like_rpt1"/>
    <property type="match status" value="1"/>
</dbReference>